<keyword evidence="1 8" id="KW-0963">Cytoplasm</keyword>
<evidence type="ECO:0000259" key="10">
    <source>
        <dbReference type="Pfam" id="PF00586"/>
    </source>
</evidence>
<dbReference type="Pfam" id="PF00586">
    <property type="entry name" value="AIRS"/>
    <property type="match status" value="2"/>
</dbReference>
<evidence type="ECO:0000256" key="6">
    <source>
        <dbReference type="ARBA" id="ARBA00022840"/>
    </source>
</evidence>
<dbReference type="GO" id="GO:0005524">
    <property type="term" value="F:ATP binding"/>
    <property type="evidence" value="ECO:0007669"/>
    <property type="project" value="UniProtKB-UniRule"/>
</dbReference>
<sequence>MPLSREELEYARKLLGREPTRAELIVLEAVWSEHCSYKSSRRWLRLLPSEGRDVVLGPGRDAAVVKAWDDLYIAFRIESHNHPSAVDPYNGAATGVGGIVRDILSVGAKPIALLDILYLGEPGVERSDWLAKGIVRGISDYGNRIGVPTVAGETWRLPWYNKYPLVNVACVGILEPRELLPGRVEPGDPIVIVGSATGRDGLLGSSFASKPLEEDIAAVQVGNPFIEKLLIDAVRDAVEHGLVKHVKDLGGGGISVAIGETAYDNGVGAEVHLDKLHLREPDMTPEEILASESQERMLLVPHRGELGRLLKLLESYGLEYSVIGEFSGEKRIRFLYRGDTIVDLPLEAFRGPPEPPRESRQPSSLPDTRLVRLPEPSDYRDVFLKVLSSPNVGSRRWVYERYDWGVQGRAVLPPGHGDAAVLWVYEADGYRGIAVSGDGNPRYTRVDPYRGAALALEEAYRNVVTVGAAPIAAVDNINAGNPEKPEQYWFFEQMVRGLAWAARELGTPIVGGNVSLYNEDPETGMVNPVTSIVVVGRVEDVRRVYGLAPREKLERYTLLLVGADTLPELGASEYLHVVHGRVEGAPPEPRPSVERLLANYMSRLSALLAKLSEDDNIDYTAYAAAHDVSNGGLAVAATEMALAANMGFELELDKVPSRGCRGAHEILFSETQARLLLALHPDAASAAAKLARELGLRASIVGALLDTGIVRVTLSGKTLVEVDVDNVRGVYGEGRV</sequence>
<evidence type="ECO:0000256" key="3">
    <source>
        <dbReference type="ARBA" id="ARBA00022723"/>
    </source>
</evidence>
<feature type="binding site" evidence="8">
    <location>
        <position position="37"/>
    </location>
    <ligand>
        <name>ATP</name>
        <dbReference type="ChEBI" id="CHEBI:30616"/>
    </ligand>
</feature>
<dbReference type="Gene3D" id="3.90.650.10">
    <property type="entry name" value="PurM-like C-terminal domain"/>
    <property type="match status" value="2"/>
</dbReference>
<dbReference type="UniPathway" id="UPA00074">
    <property type="reaction ID" value="UER00128"/>
</dbReference>
<dbReference type="SUPFAM" id="SSF55326">
    <property type="entry name" value="PurM N-terminal domain-like"/>
    <property type="match status" value="2"/>
</dbReference>
<feature type="binding site" evidence="8">
    <location>
        <position position="220"/>
    </location>
    <ligand>
        <name>substrate</name>
    </ligand>
</feature>
<dbReference type="KEGG" id="pfm:Pyrfu_1387"/>
<feature type="binding site" evidence="8">
    <location>
        <position position="78"/>
    </location>
    <ligand>
        <name>Mg(2+)</name>
        <dbReference type="ChEBI" id="CHEBI:18420"/>
        <label>1</label>
    </ligand>
</feature>
<organism evidence="13 14">
    <name type="scientific">Pyrolobus fumarii (strain DSM 11204 / 1A)</name>
    <dbReference type="NCBI Taxonomy" id="694429"/>
    <lineage>
        <taxon>Archaea</taxon>
        <taxon>Thermoproteota</taxon>
        <taxon>Thermoprotei</taxon>
        <taxon>Desulfurococcales</taxon>
        <taxon>Pyrodictiaceae</taxon>
        <taxon>Pyrolobus</taxon>
    </lineage>
</organism>
<feature type="domain" description="Phosphoribosylformylglycinamidine synthase linker" evidence="12">
    <location>
        <begin position="2"/>
        <end position="38"/>
    </location>
</feature>
<dbReference type="CDD" id="cd02204">
    <property type="entry name" value="PurL_repeat2"/>
    <property type="match status" value="1"/>
</dbReference>
<feature type="binding site" evidence="8">
    <location>
        <position position="475"/>
    </location>
    <ligand>
        <name>ATP</name>
        <dbReference type="ChEBI" id="CHEBI:30616"/>
    </ligand>
</feature>
<dbReference type="InParanoid" id="G0EGU7"/>
<dbReference type="EMBL" id="CP002838">
    <property type="protein sequence ID" value="AEM39245.1"/>
    <property type="molecule type" value="Genomic_DNA"/>
</dbReference>
<dbReference type="Pfam" id="PF02769">
    <property type="entry name" value="AIRS_C"/>
    <property type="match status" value="2"/>
</dbReference>
<comment type="similarity">
    <text evidence="8">Belongs to the FGAMS family.</text>
</comment>
<dbReference type="Proteomes" id="UP000001037">
    <property type="component" value="Chromosome"/>
</dbReference>
<dbReference type="NCBIfam" id="NF002290">
    <property type="entry name" value="PRK01213.1"/>
    <property type="match status" value="1"/>
</dbReference>
<name>G0EGU7_PYRF1</name>
<dbReference type="AlphaFoldDB" id="G0EGU7"/>
<comment type="caution">
    <text evidence="8">Lacks conserved residue(s) required for the propagation of feature annotation.</text>
</comment>
<dbReference type="InterPro" id="IPR036676">
    <property type="entry name" value="PurM-like_C_sf"/>
</dbReference>
<feature type="active site" evidence="8">
    <location>
        <position position="34"/>
    </location>
</feature>
<dbReference type="OrthoDB" id="8251at2157"/>
<dbReference type="GO" id="GO:0005737">
    <property type="term" value="C:cytoplasm"/>
    <property type="evidence" value="ECO:0007669"/>
    <property type="project" value="UniProtKB-SubCell"/>
</dbReference>
<dbReference type="GO" id="GO:0004642">
    <property type="term" value="F:phosphoribosylformylglycinamidine synthase activity"/>
    <property type="evidence" value="ECO:0007669"/>
    <property type="project" value="UniProtKB-UniRule"/>
</dbReference>
<proteinExistence type="inferred from homology"/>
<feature type="domain" description="PurM-like C-terminal" evidence="11">
    <location>
        <begin position="559"/>
        <end position="713"/>
    </location>
</feature>
<dbReference type="GeneID" id="11138572"/>
<feature type="binding site" evidence="8">
    <location>
        <position position="513"/>
    </location>
    <ligand>
        <name>Mg(2+)</name>
        <dbReference type="ChEBI" id="CHEBI:18420"/>
        <label>1</label>
    </ligand>
</feature>
<feature type="active site" description="Proton acceptor" evidence="8">
    <location>
        <position position="80"/>
    </location>
</feature>
<comment type="catalytic activity">
    <reaction evidence="8">
        <text>N(2)-formyl-N(1)-(5-phospho-beta-D-ribosyl)glycinamide + L-glutamine + ATP + H2O = 2-formamido-N(1)-(5-O-phospho-beta-D-ribosyl)acetamidine + L-glutamate + ADP + phosphate + H(+)</text>
        <dbReference type="Rhea" id="RHEA:17129"/>
        <dbReference type="ChEBI" id="CHEBI:15377"/>
        <dbReference type="ChEBI" id="CHEBI:15378"/>
        <dbReference type="ChEBI" id="CHEBI:29985"/>
        <dbReference type="ChEBI" id="CHEBI:30616"/>
        <dbReference type="ChEBI" id="CHEBI:43474"/>
        <dbReference type="ChEBI" id="CHEBI:58359"/>
        <dbReference type="ChEBI" id="CHEBI:147286"/>
        <dbReference type="ChEBI" id="CHEBI:147287"/>
        <dbReference type="ChEBI" id="CHEBI:456216"/>
        <dbReference type="EC" id="6.3.5.3"/>
    </reaction>
</comment>
<evidence type="ECO:0000256" key="4">
    <source>
        <dbReference type="ARBA" id="ARBA00022741"/>
    </source>
</evidence>
<dbReference type="Gene3D" id="3.30.1330.10">
    <property type="entry name" value="PurM-like, N-terminal domain"/>
    <property type="match status" value="2"/>
</dbReference>
<dbReference type="FunCoup" id="G0EGU7">
    <property type="interactions" value="133"/>
</dbReference>
<dbReference type="InterPro" id="IPR036921">
    <property type="entry name" value="PurM-like_N_sf"/>
</dbReference>
<keyword evidence="3 8" id="KW-0479">Metal-binding</keyword>
<dbReference type="PANTHER" id="PTHR43555:SF1">
    <property type="entry name" value="PHOSPHORIBOSYLFORMYLGLYCINAMIDINE SYNTHASE SUBUNIT PURL"/>
    <property type="match status" value="1"/>
</dbReference>
<feature type="binding site" evidence="8">
    <location>
        <begin position="79"/>
        <end position="82"/>
    </location>
    <ligand>
        <name>substrate</name>
    </ligand>
</feature>
<dbReference type="NCBIfam" id="TIGR01736">
    <property type="entry name" value="FGAM_synth_II"/>
    <property type="match status" value="1"/>
</dbReference>
<feature type="binding site" evidence="8">
    <location>
        <position position="102"/>
    </location>
    <ligand>
        <name>Mg(2+)</name>
        <dbReference type="ChEBI" id="CHEBI:18420"/>
        <label>2</label>
    </ligand>
</feature>
<dbReference type="RefSeq" id="WP_014026922.1">
    <property type="nucleotide sequence ID" value="NC_015931.1"/>
</dbReference>
<dbReference type="PANTHER" id="PTHR43555">
    <property type="entry name" value="PHOSPHORIBOSYLFORMYLGLYCINAMIDINE SYNTHASE SUBUNIT PURL"/>
    <property type="match status" value="1"/>
</dbReference>
<dbReference type="eggNOG" id="arCOG00641">
    <property type="taxonomic scope" value="Archaea"/>
</dbReference>
<feature type="binding site" evidence="8">
    <location>
        <position position="515"/>
    </location>
    <ligand>
        <name>substrate</name>
    </ligand>
</feature>
<evidence type="ECO:0000259" key="12">
    <source>
        <dbReference type="Pfam" id="PF18072"/>
    </source>
</evidence>
<dbReference type="InterPro" id="IPR016188">
    <property type="entry name" value="PurM-like_N"/>
</dbReference>
<feature type="binding site" evidence="8">
    <location>
        <begin position="292"/>
        <end position="294"/>
    </location>
    <ligand>
        <name>substrate</name>
    </ligand>
</feature>
<comment type="subunit">
    <text evidence="8">Monomer. Part of the FGAM synthase complex composed of 1 PurL, 1 PurQ and 2 PurS subunits.</text>
</comment>
<comment type="function">
    <text evidence="8">Part of the phosphoribosylformylglycinamidine synthase complex involved in the purines biosynthetic pathway. Catalyzes the ATP-dependent conversion of formylglycinamide ribonucleotide (FGAR) and glutamine to yield formylglycinamidine ribonucleotide (FGAM) and glutamate. The FGAM synthase complex is composed of three subunits. PurQ produces an ammonia molecule by converting glutamine to glutamate. PurL transfers the ammonia molecule to FGAR to form FGAM in an ATP-dependent manner. PurS interacts with PurQ and PurL and is thought to assist in the transfer of the ammonia molecule from PurQ to PurL.</text>
</comment>
<dbReference type="GO" id="GO:0006189">
    <property type="term" value="P:'de novo' IMP biosynthetic process"/>
    <property type="evidence" value="ECO:0007669"/>
    <property type="project" value="UniProtKB-UniRule"/>
</dbReference>
<keyword evidence="6 8" id="KW-0067">ATP-binding</keyword>
<feature type="binding site" evidence="8">
    <location>
        <position position="101"/>
    </location>
    <ligand>
        <name>substrate</name>
    </ligand>
</feature>
<keyword evidence="2 8" id="KW-0436">Ligase</keyword>
<keyword evidence="14" id="KW-1185">Reference proteome</keyword>
<evidence type="ECO:0000259" key="11">
    <source>
        <dbReference type="Pfam" id="PF02769"/>
    </source>
</evidence>
<feature type="domain" description="PurM-like C-terminal" evidence="11">
    <location>
        <begin position="185"/>
        <end position="334"/>
    </location>
</feature>
<feature type="region of interest" description="Disordered" evidence="9">
    <location>
        <begin position="347"/>
        <end position="371"/>
    </location>
</feature>
<dbReference type="GO" id="GO:0000287">
    <property type="term" value="F:magnesium ion binding"/>
    <property type="evidence" value="ECO:0007669"/>
    <property type="project" value="UniProtKB-UniRule"/>
</dbReference>
<dbReference type="PIRSF" id="PIRSF001587">
    <property type="entry name" value="FGAM_synthase_II"/>
    <property type="match status" value="1"/>
</dbReference>
<dbReference type="HOGENOM" id="CLU_003100_0_1_2"/>
<feature type="binding site" evidence="8">
    <location>
        <position position="76"/>
    </location>
    <ligand>
        <name>ATP</name>
        <dbReference type="ChEBI" id="CHEBI:30616"/>
    </ligand>
</feature>
<evidence type="ECO:0000256" key="9">
    <source>
        <dbReference type="SAM" id="MobiDB-lite"/>
    </source>
</evidence>
<feature type="domain" description="PurM-like N-terminal" evidence="10">
    <location>
        <begin position="417"/>
        <end position="538"/>
    </location>
</feature>
<dbReference type="EC" id="6.3.5.3" evidence="8"/>
<evidence type="ECO:0000256" key="1">
    <source>
        <dbReference type="ARBA" id="ARBA00022490"/>
    </source>
</evidence>
<protein>
    <recommendedName>
        <fullName evidence="8">Phosphoribosylformylglycinamidine synthase subunit PurL</fullName>
        <shortName evidence="8">FGAM synthase</shortName>
        <ecNumber evidence="8">6.3.5.3</ecNumber>
    </recommendedName>
    <alternativeName>
        <fullName evidence="8">Formylglycinamide ribonucleotide amidotransferase subunit II</fullName>
        <shortName evidence="8">FGAR amidotransferase II</shortName>
        <shortName evidence="8">FGAR-AT II</shortName>
    </alternativeName>
    <alternativeName>
        <fullName evidence="8">Glutamine amidotransferase PurL</fullName>
    </alternativeName>
    <alternativeName>
        <fullName evidence="8">Phosphoribosylformylglycinamidine synthase subunit II</fullName>
    </alternativeName>
</protein>
<evidence type="ECO:0000256" key="2">
    <source>
        <dbReference type="ARBA" id="ARBA00022598"/>
    </source>
</evidence>
<feature type="binding site" evidence="8">
    <location>
        <position position="512"/>
    </location>
    <ligand>
        <name>ATP</name>
        <dbReference type="ChEBI" id="CHEBI:30616"/>
    </ligand>
</feature>
<evidence type="ECO:0000256" key="7">
    <source>
        <dbReference type="ARBA" id="ARBA00022842"/>
    </source>
</evidence>
<dbReference type="HAMAP" id="MF_00420">
    <property type="entry name" value="PurL_2"/>
    <property type="match status" value="1"/>
</dbReference>
<keyword evidence="7 8" id="KW-0460">Magnesium</keyword>
<dbReference type="Pfam" id="PF18072">
    <property type="entry name" value="FGAR-AT_linker"/>
    <property type="match status" value="1"/>
</dbReference>
<keyword evidence="4 8" id="KW-0547">Nucleotide-binding</keyword>
<feature type="domain" description="PurM-like N-terminal" evidence="10">
    <location>
        <begin position="59"/>
        <end position="173"/>
    </location>
</feature>
<dbReference type="CDD" id="cd02203">
    <property type="entry name" value="PurL_repeat1"/>
    <property type="match status" value="1"/>
</dbReference>
<keyword evidence="5 8" id="KW-0658">Purine biosynthesis</keyword>
<evidence type="ECO:0000313" key="13">
    <source>
        <dbReference type="EMBL" id="AEM39245.1"/>
    </source>
</evidence>
<dbReference type="InterPro" id="IPR010918">
    <property type="entry name" value="PurM-like_C_dom"/>
</dbReference>
<dbReference type="STRING" id="694429.Pyrfu_1387"/>
<accession>G0EGU7</accession>
<comment type="pathway">
    <text evidence="8">Purine metabolism; IMP biosynthesis via de novo pathway; 5-amino-1-(5-phospho-D-ribosyl)imidazole from N(2)-formyl-N(1)-(5-phospho-D-ribosyl)glycinamide: step 1/2.</text>
</comment>
<reference evidence="13 14" key="1">
    <citation type="journal article" date="2011" name="Stand. Genomic Sci.">
        <title>Complete genome sequence of the hyperthermophilic chemolithoautotroph Pyrolobus fumarii type strain (1A).</title>
        <authorList>
            <person name="Anderson I."/>
            <person name="Goker M."/>
            <person name="Nolan M."/>
            <person name="Lucas S."/>
            <person name="Hammon N."/>
            <person name="Deshpande S."/>
            <person name="Cheng J.F."/>
            <person name="Tapia R."/>
            <person name="Han C."/>
            <person name="Goodwin L."/>
            <person name="Pitluck S."/>
            <person name="Huntemann M."/>
            <person name="Liolios K."/>
            <person name="Ivanova N."/>
            <person name="Pagani I."/>
            <person name="Mavromatis K."/>
            <person name="Ovchinikova G."/>
            <person name="Pati A."/>
            <person name="Chen A."/>
            <person name="Palaniappan K."/>
            <person name="Land M."/>
            <person name="Hauser L."/>
            <person name="Brambilla E.M."/>
            <person name="Huber H."/>
            <person name="Yasawong M."/>
            <person name="Rohde M."/>
            <person name="Spring S."/>
            <person name="Abt B."/>
            <person name="Sikorski J."/>
            <person name="Wirth R."/>
            <person name="Detter J.C."/>
            <person name="Woyke T."/>
            <person name="Bristow J."/>
            <person name="Eisen J.A."/>
            <person name="Markowitz V."/>
            <person name="Hugenholtz P."/>
            <person name="Kyrpides N.C."/>
            <person name="Klenk H.P."/>
            <person name="Lapidus A."/>
        </authorList>
    </citation>
    <scope>NUCLEOTIDE SEQUENCE [LARGE SCALE GENOMIC DNA]</scope>
    <source>
        <strain evidence="14">DSM 11204 / 1A</strain>
    </source>
</reference>
<gene>
    <name evidence="8" type="primary">purL</name>
    <name evidence="13" type="ordered locus">Pyrfu_1387</name>
</gene>
<comment type="subcellular location">
    <subcellularLocation>
        <location evidence="8">Cytoplasm</location>
    </subcellularLocation>
</comment>
<dbReference type="InterPro" id="IPR041609">
    <property type="entry name" value="PurL_linker"/>
</dbReference>
<evidence type="ECO:0000256" key="5">
    <source>
        <dbReference type="ARBA" id="ARBA00022755"/>
    </source>
</evidence>
<feature type="binding site" evidence="8">
    <location>
        <position position="248"/>
    </location>
    <ligand>
        <name>Mg(2+)</name>
        <dbReference type="ChEBI" id="CHEBI:18420"/>
        <label>2</label>
    </ligand>
</feature>
<dbReference type="SUPFAM" id="SSF56042">
    <property type="entry name" value="PurM C-terminal domain-like"/>
    <property type="match status" value="2"/>
</dbReference>
<evidence type="ECO:0000256" key="8">
    <source>
        <dbReference type="HAMAP-Rule" id="MF_00420"/>
    </source>
</evidence>
<evidence type="ECO:0000313" key="14">
    <source>
        <dbReference type="Proteomes" id="UP000001037"/>
    </source>
</evidence>
<dbReference type="InterPro" id="IPR010074">
    <property type="entry name" value="PRibForGlyAmidine_synth_PurL"/>
</dbReference>